<feature type="domain" description="UvrD-like helicase C-terminal" evidence="3">
    <location>
        <begin position="400"/>
        <end position="442"/>
    </location>
</feature>
<dbReference type="PANTHER" id="PTHR43788:SF6">
    <property type="entry name" value="DNA HELICASE B"/>
    <property type="match status" value="1"/>
</dbReference>
<protein>
    <submittedName>
        <fullName evidence="4">ATP-dependent DNA helicase</fullName>
    </submittedName>
</protein>
<evidence type="ECO:0000313" key="5">
    <source>
        <dbReference type="Proteomes" id="UP001055634"/>
    </source>
</evidence>
<keyword evidence="5" id="KW-1185">Reference proteome</keyword>
<keyword evidence="4" id="KW-0378">Hydrolase</keyword>
<dbReference type="CDD" id="cd18809">
    <property type="entry name" value="SF1_C_RecD"/>
    <property type="match status" value="1"/>
</dbReference>
<keyword evidence="4" id="KW-0347">Helicase</keyword>
<evidence type="ECO:0000256" key="1">
    <source>
        <dbReference type="ARBA" id="ARBA00022741"/>
    </source>
</evidence>
<dbReference type="Proteomes" id="UP001055634">
    <property type="component" value="Segment"/>
</dbReference>
<dbReference type="Gene3D" id="3.40.50.300">
    <property type="entry name" value="P-loop containing nucleotide triphosphate hydrolases"/>
    <property type="match status" value="2"/>
</dbReference>
<dbReference type="GO" id="GO:0003678">
    <property type="term" value="F:DNA helicase activity"/>
    <property type="evidence" value="ECO:0007669"/>
    <property type="project" value="UniProtKB-ARBA"/>
</dbReference>
<dbReference type="EMBL" id="ON529850">
    <property type="protein sequence ID" value="UTC28351.1"/>
    <property type="molecule type" value="Genomic_DNA"/>
</dbReference>
<reference evidence="4" key="1">
    <citation type="submission" date="2022-04" db="EMBL/GenBank/DDBJ databases">
        <authorList>
            <person name="Friedrich I."/>
            <person name="Schneider D."/>
            <person name="Poehlein A."/>
            <person name="Hertel R."/>
            <person name="Daniel R."/>
        </authorList>
    </citation>
    <scope>NUCLEOTIDE SEQUENCE</scope>
</reference>
<gene>
    <name evidence="4" type="ORF">GURKE_03240</name>
</gene>
<dbReference type="GO" id="GO:0005524">
    <property type="term" value="F:ATP binding"/>
    <property type="evidence" value="ECO:0007669"/>
    <property type="project" value="UniProtKB-KW"/>
</dbReference>
<evidence type="ECO:0000313" key="4">
    <source>
        <dbReference type="EMBL" id="UTC28351.1"/>
    </source>
</evidence>
<keyword evidence="1" id="KW-0547">Nucleotide-binding</keyword>
<dbReference type="InterPro" id="IPR027417">
    <property type="entry name" value="P-loop_NTPase"/>
</dbReference>
<name>A0A9E7N540_9CAUD</name>
<sequence length="448" mass="49469">MTTLSEHQGDAVRTVVSRLRGAYPEKLTYIGGYAGTGKSTILPFILEDLGFDPHKVAFCAPTGKAAKIMRNKLRAQHYPNSIATTIHSAIYRAKPAPVAQLESELYAHQVDRDKLIKQGGDAAALERIMRAIQRLEADLENVYIEDKINFQLNVDSPIALAEVIVVDESSMVGWQMAQDLLSFGVPVIAMGDPGQLPPVGDKPGLTAGDPDFFLTEIHRQAADNPIIHLATLARQGKDLPRGEYRDPAGVLRAEVAYRSDYDVDWVVDSYHGRLRDPEAEAPQVLCGTNKTRWKVTRMVREGLPVGPIGGEPLIVRKNSKEHPALVNGALVTCLTEEVTLRPGQTACRMSFTDEDGATYQDKAVFQGLFEEHYTTKKNSFTTDSRSAYKAKQRLIQLDFAAALTVHNYQGSQSDHIVLIDESSSFREDADKHLYTGITRAAETIKILI</sequence>
<dbReference type="Pfam" id="PF13245">
    <property type="entry name" value="AAA_19"/>
    <property type="match status" value="1"/>
</dbReference>
<dbReference type="Pfam" id="PF13538">
    <property type="entry name" value="UvrD_C_2"/>
    <property type="match status" value="1"/>
</dbReference>
<proteinExistence type="predicted"/>
<accession>A0A9E7N540</accession>
<evidence type="ECO:0000259" key="3">
    <source>
        <dbReference type="Pfam" id="PF13538"/>
    </source>
</evidence>
<dbReference type="InterPro" id="IPR050534">
    <property type="entry name" value="Coronavir_polyprotein_1ab"/>
</dbReference>
<dbReference type="SUPFAM" id="SSF52540">
    <property type="entry name" value="P-loop containing nucleoside triphosphate hydrolases"/>
    <property type="match status" value="1"/>
</dbReference>
<dbReference type="PANTHER" id="PTHR43788">
    <property type="entry name" value="DNA2/NAM7 HELICASE FAMILY MEMBER"/>
    <property type="match status" value="1"/>
</dbReference>
<dbReference type="InterPro" id="IPR027785">
    <property type="entry name" value="UvrD-like_helicase_C"/>
</dbReference>
<evidence type="ECO:0000256" key="2">
    <source>
        <dbReference type="ARBA" id="ARBA00022840"/>
    </source>
</evidence>
<organism evidence="4 5">
    <name type="scientific">Brevundimonas phage vB_BpoS-Gurke</name>
    <dbReference type="NCBI Taxonomy" id="2948599"/>
    <lineage>
        <taxon>Viruses</taxon>
        <taxon>Duplodnaviria</taxon>
        <taxon>Heunggongvirae</taxon>
        <taxon>Uroviricota</taxon>
        <taxon>Caudoviricetes</taxon>
        <taxon>Jeanschmidtviridae</taxon>
        <taxon>Kikimoravirus</taxon>
        <taxon>Kikimoravirus gurke</taxon>
    </lineage>
</organism>
<keyword evidence="2" id="KW-0067">ATP-binding</keyword>